<keyword evidence="3" id="KW-1185">Reference proteome</keyword>
<protein>
    <submittedName>
        <fullName evidence="2">Uncharacterized protein</fullName>
    </submittedName>
</protein>
<keyword evidence="1" id="KW-0472">Membrane</keyword>
<feature type="transmembrane region" description="Helical" evidence="1">
    <location>
        <begin position="44"/>
        <end position="60"/>
    </location>
</feature>
<dbReference type="Proteomes" id="UP000242913">
    <property type="component" value="Unassembled WGS sequence"/>
</dbReference>
<evidence type="ECO:0000313" key="2">
    <source>
        <dbReference type="EMBL" id="OZC12862.1"/>
    </source>
</evidence>
<dbReference type="EMBL" id="KZ269977">
    <property type="protein sequence ID" value="OZC12862.1"/>
    <property type="molecule type" value="Genomic_DNA"/>
</dbReference>
<sequence length="109" mass="12906">MNHKHRMKLSLRFSRSQDKKITVVLILSAGFPGMFSVIKEDYTIFQFILHIKFLVNQLSWGENIQLVKMFIIVTFYYFPIGCAVQSTFLPPFKLFFLSVVYHYKSVFLQ</sequence>
<evidence type="ECO:0000256" key="1">
    <source>
        <dbReference type="SAM" id="Phobius"/>
    </source>
</evidence>
<dbReference type="AlphaFoldDB" id="A0A238C5Z1"/>
<organism evidence="2 3">
    <name type="scientific">Onchocerca flexuosa</name>
    <dbReference type="NCBI Taxonomy" id="387005"/>
    <lineage>
        <taxon>Eukaryota</taxon>
        <taxon>Metazoa</taxon>
        <taxon>Ecdysozoa</taxon>
        <taxon>Nematoda</taxon>
        <taxon>Chromadorea</taxon>
        <taxon>Rhabditida</taxon>
        <taxon>Spirurina</taxon>
        <taxon>Spiruromorpha</taxon>
        <taxon>Filarioidea</taxon>
        <taxon>Onchocercidae</taxon>
        <taxon>Onchocerca</taxon>
    </lineage>
</organism>
<accession>A0A238C5Z1</accession>
<evidence type="ECO:0000313" key="3">
    <source>
        <dbReference type="Proteomes" id="UP000242913"/>
    </source>
</evidence>
<proteinExistence type="predicted"/>
<feature type="transmembrane region" description="Helical" evidence="1">
    <location>
        <begin position="21"/>
        <end position="38"/>
    </location>
</feature>
<keyword evidence="1" id="KW-0812">Transmembrane</keyword>
<keyword evidence="1" id="KW-1133">Transmembrane helix</keyword>
<feature type="transmembrane region" description="Helical" evidence="1">
    <location>
        <begin position="67"/>
        <end position="88"/>
    </location>
</feature>
<feature type="non-terminal residue" evidence="2">
    <location>
        <position position="109"/>
    </location>
</feature>
<reference evidence="2 3" key="1">
    <citation type="submission" date="2015-12" db="EMBL/GenBank/DDBJ databases">
        <title>Draft genome of the nematode, Onchocerca flexuosa.</title>
        <authorList>
            <person name="Mitreva M."/>
        </authorList>
    </citation>
    <scope>NUCLEOTIDE SEQUENCE [LARGE SCALE GENOMIC DNA]</scope>
    <source>
        <strain evidence="2">Red Deer</strain>
    </source>
</reference>
<gene>
    <name evidence="2" type="ORF">X798_00496</name>
</gene>
<name>A0A238C5Z1_9BILA</name>